<dbReference type="AlphaFoldDB" id="A0A8S1IZZ2"/>
<keyword evidence="3" id="KW-1185">Reference proteome</keyword>
<gene>
    <name evidence="2" type="ORF">OSTQU699_LOCUS4698</name>
</gene>
<dbReference type="PANTHER" id="PTHR44329:SF260">
    <property type="entry name" value="PROTEIN KINASE DOMAIN-CONTAINING PROTEIN"/>
    <property type="match status" value="1"/>
</dbReference>
<evidence type="ECO:0000313" key="2">
    <source>
        <dbReference type="EMBL" id="CAD7699339.1"/>
    </source>
</evidence>
<dbReference type="InterPro" id="IPR051681">
    <property type="entry name" value="Ser/Thr_Kinases-Pseudokinases"/>
</dbReference>
<dbReference type="SMART" id="SM00220">
    <property type="entry name" value="S_TKc"/>
    <property type="match status" value="1"/>
</dbReference>
<evidence type="ECO:0000313" key="3">
    <source>
        <dbReference type="Proteomes" id="UP000708148"/>
    </source>
</evidence>
<organism evidence="2 3">
    <name type="scientific">Ostreobium quekettii</name>
    <dbReference type="NCBI Taxonomy" id="121088"/>
    <lineage>
        <taxon>Eukaryota</taxon>
        <taxon>Viridiplantae</taxon>
        <taxon>Chlorophyta</taxon>
        <taxon>core chlorophytes</taxon>
        <taxon>Ulvophyceae</taxon>
        <taxon>TCBD clade</taxon>
        <taxon>Bryopsidales</taxon>
        <taxon>Ostreobineae</taxon>
        <taxon>Ostreobiaceae</taxon>
        <taxon>Ostreobium</taxon>
    </lineage>
</organism>
<proteinExistence type="predicted"/>
<dbReference type="InterPro" id="IPR011009">
    <property type="entry name" value="Kinase-like_dom_sf"/>
</dbReference>
<protein>
    <recommendedName>
        <fullName evidence="1">Protein kinase domain-containing protein</fullName>
    </recommendedName>
</protein>
<name>A0A8S1IZZ2_9CHLO</name>
<dbReference type="PROSITE" id="PS50011">
    <property type="entry name" value="PROTEIN_KINASE_DOM"/>
    <property type="match status" value="1"/>
</dbReference>
<dbReference type="Proteomes" id="UP000708148">
    <property type="component" value="Unassembled WGS sequence"/>
</dbReference>
<dbReference type="Pfam" id="PF00069">
    <property type="entry name" value="Pkinase"/>
    <property type="match status" value="1"/>
</dbReference>
<dbReference type="Gene3D" id="1.10.510.10">
    <property type="entry name" value="Transferase(Phosphotransferase) domain 1"/>
    <property type="match status" value="1"/>
</dbReference>
<dbReference type="GO" id="GO:0004674">
    <property type="term" value="F:protein serine/threonine kinase activity"/>
    <property type="evidence" value="ECO:0007669"/>
    <property type="project" value="TreeGrafter"/>
</dbReference>
<dbReference type="InterPro" id="IPR008271">
    <property type="entry name" value="Ser/Thr_kinase_AS"/>
</dbReference>
<feature type="domain" description="Protein kinase" evidence="1">
    <location>
        <begin position="155"/>
        <end position="430"/>
    </location>
</feature>
<dbReference type="GO" id="GO:0005524">
    <property type="term" value="F:ATP binding"/>
    <property type="evidence" value="ECO:0007669"/>
    <property type="project" value="InterPro"/>
</dbReference>
<sequence length="431" mass="48474">MMGFLEEQLTRARAIKERLGVPGHLAVPADQVADQLNTYDHEIEKGDRLLKKHQHFELNKFYRIEQARRAVQDICRTLLGCLGRLGVKTSGTSTDLKRYIPQKLVDGDKQHMYMLLAYVLKGQTLSPELRQNWEEVKADHEKALKGLQVIDDEELQIGEKIAKGGYGRVYQAEWQGKPVAIKDVAQLDHELSLEDVVPVRRELSLEDFAAFFKEASIQASLTFDHVTPLYAITKSGRMVMELASCDLTSLSQQGQLPWPAKRRILHEAALGLKHLHSRSPPLIHRDVKSSNFLIFGNDPDTWTVKVTDFGLTGECTKSVNQTVRGEMGTLEWMAPEVYIKKPLTLASDVFSLGVVMYEVITGRHPYGVQGRDAKAVEVAVMHDKLLGKEPAEVQEGQCPQEMLDLMQRCIVCDVETRPTIDEICEALACMG</sequence>
<dbReference type="Gene3D" id="3.30.200.20">
    <property type="entry name" value="Phosphorylase Kinase, domain 1"/>
    <property type="match status" value="1"/>
</dbReference>
<reference evidence="2" key="1">
    <citation type="submission" date="2020-12" db="EMBL/GenBank/DDBJ databases">
        <authorList>
            <person name="Iha C."/>
        </authorList>
    </citation>
    <scope>NUCLEOTIDE SEQUENCE</scope>
</reference>
<dbReference type="SUPFAM" id="SSF56112">
    <property type="entry name" value="Protein kinase-like (PK-like)"/>
    <property type="match status" value="1"/>
</dbReference>
<accession>A0A8S1IZZ2</accession>
<dbReference type="EMBL" id="CAJHUC010000997">
    <property type="protein sequence ID" value="CAD7699339.1"/>
    <property type="molecule type" value="Genomic_DNA"/>
</dbReference>
<evidence type="ECO:0000259" key="1">
    <source>
        <dbReference type="PROSITE" id="PS50011"/>
    </source>
</evidence>
<dbReference type="PROSITE" id="PS00108">
    <property type="entry name" value="PROTEIN_KINASE_ST"/>
    <property type="match status" value="1"/>
</dbReference>
<dbReference type="InterPro" id="IPR000719">
    <property type="entry name" value="Prot_kinase_dom"/>
</dbReference>
<dbReference type="OrthoDB" id="1335080at2759"/>
<dbReference type="PANTHER" id="PTHR44329">
    <property type="entry name" value="SERINE/THREONINE-PROTEIN KINASE TNNI3K-RELATED"/>
    <property type="match status" value="1"/>
</dbReference>
<comment type="caution">
    <text evidence="2">The sequence shown here is derived from an EMBL/GenBank/DDBJ whole genome shotgun (WGS) entry which is preliminary data.</text>
</comment>